<comment type="caution">
    <text evidence="1">The sequence shown here is derived from an EMBL/GenBank/DDBJ whole genome shotgun (WGS) entry which is preliminary data.</text>
</comment>
<evidence type="ECO:0000313" key="2">
    <source>
        <dbReference type="Proteomes" id="UP000189229"/>
    </source>
</evidence>
<protein>
    <submittedName>
        <fullName evidence="1">Uncharacterized protein</fullName>
    </submittedName>
</protein>
<sequence>MPLPAALVPKSRGDSVKRAISGYLTYPRFTPPFRPLS</sequence>
<reference evidence="1 2" key="1">
    <citation type="submission" date="2017-02" db="EMBL/GenBank/DDBJ databases">
        <title>Complete genome sequences of Mycobacterium kansasii strains isolated from rhesus macaques.</title>
        <authorList>
            <person name="Panda A."/>
            <person name="Nagaraj S."/>
            <person name="Zhao X."/>
            <person name="Tettelin H."/>
            <person name="Detolla L.J."/>
        </authorList>
    </citation>
    <scope>NUCLEOTIDE SEQUENCE [LARGE SCALE GENOMIC DNA]</scope>
    <source>
        <strain evidence="1 2">11-3813</strain>
    </source>
</reference>
<name>A0A1V3XHK3_MYCKA</name>
<accession>A0A1V3XHK3</accession>
<dbReference type="AlphaFoldDB" id="A0A1V3XHK3"/>
<evidence type="ECO:0000313" key="1">
    <source>
        <dbReference type="EMBL" id="OOK78580.1"/>
    </source>
</evidence>
<gene>
    <name evidence="1" type="ORF">BZL30_2145</name>
</gene>
<dbReference type="Proteomes" id="UP000189229">
    <property type="component" value="Unassembled WGS sequence"/>
</dbReference>
<proteinExistence type="predicted"/>
<dbReference type="EMBL" id="MVBM01000002">
    <property type="protein sequence ID" value="OOK78580.1"/>
    <property type="molecule type" value="Genomic_DNA"/>
</dbReference>
<organism evidence="1 2">
    <name type="scientific">Mycobacterium kansasii</name>
    <dbReference type="NCBI Taxonomy" id="1768"/>
    <lineage>
        <taxon>Bacteria</taxon>
        <taxon>Bacillati</taxon>
        <taxon>Actinomycetota</taxon>
        <taxon>Actinomycetes</taxon>
        <taxon>Mycobacteriales</taxon>
        <taxon>Mycobacteriaceae</taxon>
        <taxon>Mycobacterium</taxon>
    </lineage>
</organism>